<dbReference type="InterPro" id="IPR006139">
    <property type="entry name" value="D-isomer_2_OHA_DH_cat_dom"/>
</dbReference>
<accession>A0ABP6XWX6</accession>
<evidence type="ECO:0000256" key="1">
    <source>
        <dbReference type="ARBA" id="ARBA00005854"/>
    </source>
</evidence>
<dbReference type="CDD" id="cd12172">
    <property type="entry name" value="PGDH_like_2"/>
    <property type="match status" value="1"/>
</dbReference>
<evidence type="ECO:0000256" key="4">
    <source>
        <dbReference type="ARBA" id="ARBA00023027"/>
    </source>
</evidence>
<keyword evidence="3 5" id="KW-0560">Oxidoreductase</keyword>
<proteinExistence type="inferred from homology"/>
<dbReference type="SUPFAM" id="SSF51735">
    <property type="entry name" value="NAD(P)-binding Rossmann-fold domains"/>
    <property type="match status" value="1"/>
</dbReference>
<dbReference type="PROSITE" id="PS00065">
    <property type="entry name" value="D_2_HYDROXYACID_DH_1"/>
    <property type="match status" value="1"/>
</dbReference>
<evidence type="ECO:0000256" key="2">
    <source>
        <dbReference type="ARBA" id="ARBA00022605"/>
    </source>
</evidence>
<reference evidence="9" key="1">
    <citation type="journal article" date="2019" name="Int. J. Syst. Evol. Microbiol.">
        <title>The Global Catalogue of Microorganisms (GCM) 10K type strain sequencing project: providing services to taxonomists for standard genome sequencing and annotation.</title>
        <authorList>
            <consortium name="The Broad Institute Genomics Platform"/>
            <consortium name="The Broad Institute Genome Sequencing Center for Infectious Disease"/>
            <person name="Wu L."/>
            <person name="Ma J."/>
        </authorList>
    </citation>
    <scope>NUCLEOTIDE SEQUENCE [LARGE SCALE GENOMIC DNA]</scope>
    <source>
        <strain evidence="9">JCM 16898</strain>
    </source>
</reference>
<dbReference type="InterPro" id="IPR029753">
    <property type="entry name" value="D-isomer_DH_CS"/>
</dbReference>
<evidence type="ECO:0000313" key="8">
    <source>
        <dbReference type="EMBL" id="GAA3573646.1"/>
    </source>
</evidence>
<comment type="similarity">
    <text evidence="1 5">Belongs to the D-isomer specific 2-hydroxyacid dehydrogenase family.</text>
</comment>
<dbReference type="PANTHER" id="PTHR42789:SF1">
    <property type="entry name" value="D-ISOMER SPECIFIC 2-HYDROXYACID DEHYDROGENASE FAMILY PROTEIN (AFU_ORTHOLOGUE AFUA_6G10090)"/>
    <property type="match status" value="1"/>
</dbReference>
<dbReference type="Pfam" id="PF00389">
    <property type="entry name" value="2-Hacid_dh"/>
    <property type="match status" value="1"/>
</dbReference>
<dbReference type="InterPro" id="IPR050857">
    <property type="entry name" value="D-2-hydroxyacid_DH"/>
</dbReference>
<dbReference type="Pfam" id="PF02826">
    <property type="entry name" value="2-Hacid_dh_C"/>
    <property type="match status" value="1"/>
</dbReference>
<feature type="domain" description="D-isomer specific 2-hydroxyacid dehydrogenase catalytic" evidence="6">
    <location>
        <begin position="9"/>
        <end position="314"/>
    </location>
</feature>
<keyword evidence="2" id="KW-0028">Amino-acid biosynthesis</keyword>
<comment type="caution">
    <text evidence="8">The sequence shown here is derived from an EMBL/GenBank/DDBJ whole genome shotgun (WGS) entry which is preliminary data.</text>
</comment>
<organism evidence="8 9">
    <name type="scientific">Amycolatopsis ultiminotia</name>
    <dbReference type="NCBI Taxonomy" id="543629"/>
    <lineage>
        <taxon>Bacteria</taxon>
        <taxon>Bacillati</taxon>
        <taxon>Actinomycetota</taxon>
        <taxon>Actinomycetes</taxon>
        <taxon>Pseudonocardiales</taxon>
        <taxon>Pseudonocardiaceae</taxon>
        <taxon>Amycolatopsis</taxon>
    </lineage>
</organism>
<dbReference type="InterPro" id="IPR029752">
    <property type="entry name" value="D-isomer_DH_CS1"/>
</dbReference>
<feature type="domain" description="D-isomer specific 2-hydroxyacid dehydrogenase NAD-binding" evidence="7">
    <location>
        <begin position="111"/>
        <end position="284"/>
    </location>
</feature>
<sequence length="328" mass="34549">MSTAPKPVIVVSAPIHERGIELLRPAFEVREVHHGVATEAEMAEALADADAMVLRSVPLPGALLRRCPKLKVIAKHGAGLDSVDLETATELGIVVATSGNANSTSVAEHALTLMLAVLRRVPELDAAVRAGGYRERERMTAFPDLFGATVGIVGYGNIGRDVAQLLTGFRCTVLAYDPVQAETPGAEKVELDELLARSDIVTLHLPLTEGTRHLIGAAELERMKPGAILINTSRGGTVDEGALTKALATATIRAAGLDVFEQEPPDVSAPLFAAPNVVLSPHCGGGTELARVRSAVEAAEAALAVLRGERPRYLFNPEVLGHARAELS</sequence>
<evidence type="ECO:0000259" key="6">
    <source>
        <dbReference type="Pfam" id="PF00389"/>
    </source>
</evidence>
<dbReference type="PANTHER" id="PTHR42789">
    <property type="entry name" value="D-ISOMER SPECIFIC 2-HYDROXYACID DEHYDROGENASE FAMILY PROTEIN (AFU_ORTHOLOGUE AFUA_6G10090)"/>
    <property type="match status" value="1"/>
</dbReference>
<dbReference type="SUPFAM" id="SSF52283">
    <property type="entry name" value="Formate/glycerate dehydrogenase catalytic domain-like"/>
    <property type="match status" value="1"/>
</dbReference>
<dbReference type="EMBL" id="BAAAZN010000018">
    <property type="protein sequence ID" value="GAA3573646.1"/>
    <property type="molecule type" value="Genomic_DNA"/>
</dbReference>
<evidence type="ECO:0000256" key="3">
    <source>
        <dbReference type="ARBA" id="ARBA00023002"/>
    </source>
</evidence>
<evidence type="ECO:0000313" key="9">
    <source>
        <dbReference type="Proteomes" id="UP001500689"/>
    </source>
</evidence>
<dbReference type="Proteomes" id="UP001500689">
    <property type="component" value="Unassembled WGS sequence"/>
</dbReference>
<dbReference type="InterPro" id="IPR006140">
    <property type="entry name" value="D-isomer_DH_NAD-bd"/>
</dbReference>
<protein>
    <submittedName>
        <fullName evidence="8">Hydroxyacid dehydrogenase</fullName>
    </submittedName>
</protein>
<dbReference type="RefSeq" id="WP_344867196.1">
    <property type="nucleotide sequence ID" value="NZ_BAAAZN010000018.1"/>
</dbReference>
<dbReference type="Gene3D" id="3.40.50.720">
    <property type="entry name" value="NAD(P)-binding Rossmann-like Domain"/>
    <property type="match status" value="2"/>
</dbReference>
<name>A0ABP6XWX6_9PSEU</name>
<keyword evidence="4" id="KW-0520">NAD</keyword>
<dbReference type="PROSITE" id="PS00670">
    <property type="entry name" value="D_2_HYDROXYACID_DH_2"/>
    <property type="match status" value="1"/>
</dbReference>
<dbReference type="InterPro" id="IPR036291">
    <property type="entry name" value="NAD(P)-bd_dom_sf"/>
</dbReference>
<evidence type="ECO:0000256" key="5">
    <source>
        <dbReference type="RuleBase" id="RU003719"/>
    </source>
</evidence>
<keyword evidence="9" id="KW-1185">Reference proteome</keyword>
<gene>
    <name evidence="8" type="ORF">GCM10022222_67540</name>
</gene>
<evidence type="ECO:0000259" key="7">
    <source>
        <dbReference type="Pfam" id="PF02826"/>
    </source>
</evidence>